<proteinExistence type="predicted"/>
<reference evidence="1" key="1">
    <citation type="journal article" date="2023" name="Front. Microbiol.">
        <title>Genomic-based phylogenetic and metabolic analyses of the genus Natronomonas, and description of Natronomonas aquatica sp. nov.</title>
        <authorList>
            <person name="Garcia-Roldan A."/>
            <person name="Duran-Viseras A."/>
            <person name="de la Haba R.R."/>
            <person name="Corral P."/>
            <person name="Sanchez-Porro C."/>
            <person name="Ventosa A."/>
        </authorList>
    </citation>
    <scope>NUCLEOTIDE SEQUENCE</scope>
    <source>
        <strain evidence="1">F2-12</strain>
    </source>
</reference>
<dbReference type="RefSeq" id="WP_256029485.1">
    <property type="nucleotide sequence ID" value="NZ_JAHLKM010000008.1"/>
</dbReference>
<sequence>MDRDELVAGLSRDILAYVMHGSFPESHVASELKPDGLDERFDDYGTLVRLHFILKPDVVAFVEALPERLRSVRTGTETTRTVSRGTVDGRVDWPATVKRRYSRNPHDSTLFVCEDRSESYDIAENLVLKRLLAVIYTTLEDCAEYLRADYEWVTDRWRDNLELVDVMRRMFERNVHVKRIRDPETYEPTERMLRRAENARTPLYTEAAALLRFYRESRQADPDAVAELLEETAITPDDEETLLELYVLFRFVSAIESLREDSFTVSTIATDSQAVARMVDEEAEITLYHDNSASDRGLSFIPENIQKDRADLTRSEMVQRETREVLSTYFEDERFRRVTGRPDVIVLEVDTDDRREYLITEIKNSTNPETIRSGIKETLEYLAFLRDGGEFVFEDDSAYFGSGWNGLLVVQDIEESETAPLDKQRSIRILQASEVETELRTILESVVS</sequence>
<dbReference type="AlphaFoldDB" id="A0A9R1D5T6"/>
<organism evidence="1 2">
    <name type="scientific">Natronomonas aquatica</name>
    <dbReference type="NCBI Taxonomy" id="2841590"/>
    <lineage>
        <taxon>Archaea</taxon>
        <taxon>Methanobacteriati</taxon>
        <taxon>Methanobacteriota</taxon>
        <taxon>Stenosarchaea group</taxon>
        <taxon>Halobacteria</taxon>
        <taxon>Halobacteriales</taxon>
        <taxon>Natronomonadaceae</taxon>
        <taxon>Natronomonas</taxon>
    </lineage>
</organism>
<comment type="caution">
    <text evidence="1">The sequence shown here is derived from an EMBL/GenBank/DDBJ whole genome shotgun (WGS) entry which is preliminary data.</text>
</comment>
<evidence type="ECO:0000313" key="1">
    <source>
        <dbReference type="EMBL" id="MCQ4333461.1"/>
    </source>
</evidence>
<protein>
    <submittedName>
        <fullName evidence="1">Uncharacterized protein</fullName>
    </submittedName>
</protein>
<dbReference type="Proteomes" id="UP001139494">
    <property type="component" value="Unassembled WGS sequence"/>
</dbReference>
<gene>
    <name evidence="1" type="ORF">KM295_08200</name>
</gene>
<evidence type="ECO:0000313" key="2">
    <source>
        <dbReference type="Proteomes" id="UP001139494"/>
    </source>
</evidence>
<dbReference type="EMBL" id="JAHLKM010000008">
    <property type="protein sequence ID" value="MCQ4333461.1"/>
    <property type="molecule type" value="Genomic_DNA"/>
</dbReference>
<keyword evidence="2" id="KW-1185">Reference proteome</keyword>
<accession>A0A9R1D5T6</accession>
<name>A0A9R1D5T6_9EURY</name>